<name>A0A0U9HM25_9BACT</name>
<accession>A0A0U9HM25</accession>
<evidence type="ECO:0000313" key="4">
    <source>
        <dbReference type="Proteomes" id="UP000054976"/>
    </source>
</evidence>
<sequence length="79" mass="9102">MRAITIFLMAFFLLSGNAFALKCDKCHKDDKSLDKIFQEQSIKTKQELFDKLRKGQKSKLHQHLSDSDINEAAEGMKLK</sequence>
<reference evidence="4" key="1">
    <citation type="submission" date="2016-01" db="EMBL/GenBank/DDBJ databases">
        <title>Draft genome sequence of Thermodesulfovibrio aggregans strain TGE-P1.</title>
        <authorList>
            <person name="Sekiguchi Y."/>
            <person name="Ohashi A."/>
            <person name="Matsuura N."/>
            <person name="Tourlousse M.D."/>
        </authorList>
    </citation>
    <scope>NUCLEOTIDE SEQUENCE [LARGE SCALE GENOMIC DNA]</scope>
    <source>
        <strain evidence="4">TGE-P1</strain>
    </source>
</reference>
<feature type="chain" id="PRO_5006864999" description="Cytochrome c domain-containing protein" evidence="2">
    <location>
        <begin position="21"/>
        <end position="79"/>
    </location>
</feature>
<comment type="caution">
    <text evidence="3">The sequence shown here is derived from an EMBL/GenBank/DDBJ whole genome shotgun (WGS) entry which is preliminary data.</text>
</comment>
<gene>
    <name evidence="3" type="ORF">TAGGR_1309</name>
</gene>
<evidence type="ECO:0000256" key="2">
    <source>
        <dbReference type="SAM" id="SignalP"/>
    </source>
</evidence>
<keyword evidence="4" id="KW-1185">Reference proteome</keyword>
<evidence type="ECO:0000256" key="1">
    <source>
        <dbReference type="SAM" id="MobiDB-lite"/>
    </source>
</evidence>
<keyword evidence="2" id="KW-0732">Signal</keyword>
<feature type="region of interest" description="Disordered" evidence="1">
    <location>
        <begin position="56"/>
        <end position="79"/>
    </location>
</feature>
<protein>
    <recommendedName>
        <fullName evidence="5">Cytochrome c domain-containing protein</fullName>
    </recommendedName>
</protein>
<dbReference type="Proteomes" id="UP000054976">
    <property type="component" value="Unassembled WGS sequence"/>
</dbReference>
<dbReference type="STRING" id="86166.TAGGR_1309"/>
<dbReference type="EMBL" id="BCNO01000001">
    <property type="protein sequence ID" value="GAQ94136.1"/>
    <property type="molecule type" value="Genomic_DNA"/>
</dbReference>
<feature type="signal peptide" evidence="2">
    <location>
        <begin position="1"/>
        <end position="20"/>
    </location>
</feature>
<proteinExistence type="predicted"/>
<evidence type="ECO:0008006" key="5">
    <source>
        <dbReference type="Google" id="ProtNLM"/>
    </source>
</evidence>
<dbReference type="OrthoDB" id="9807534at2"/>
<dbReference type="RefSeq" id="WP_059175609.1">
    <property type="nucleotide sequence ID" value="NZ_BCNO01000001.1"/>
</dbReference>
<dbReference type="AlphaFoldDB" id="A0A0U9HM25"/>
<organism evidence="3 4">
    <name type="scientific">Thermodesulfovibrio aggregans</name>
    <dbReference type="NCBI Taxonomy" id="86166"/>
    <lineage>
        <taxon>Bacteria</taxon>
        <taxon>Pseudomonadati</taxon>
        <taxon>Nitrospirota</taxon>
        <taxon>Thermodesulfovibrionia</taxon>
        <taxon>Thermodesulfovibrionales</taxon>
        <taxon>Thermodesulfovibrionaceae</taxon>
        <taxon>Thermodesulfovibrio</taxon>
    </lineage>
</organism>
<evidence type="ECO:0000313" key="3">
    <source>
        <dbReference type="EMBL" id="GAQ94136.1"/>
    </source>
</evidence>